<evidence type="ECO:0000313" key="4">
    <source>
        <dbReference type="EMBL" id="CAB4777870.1"/>
    </source>
</evidence>
<organism evidence="4">
    <name type="scientific">freshwater metagenome</name>
    <dbReference type="NCBI Taxonomy" id="449393"/>
    <lineage>
        <taxon>unclassified sequences</taxon>
        <taxon>metagenomes</taxon>
        <taxon>ecological metagenomes</taxon>
    </lineage>
</organism>
<dbReference type="InterPro" id="IPR021416">
    <property type="entry name" value="DUF3048_N"/>
</dbReference>
<dbReference type="Pfam" id="PF17479">
    <property type="entry name" value="DUF3048_C"/>
    <property type="match status" value="1"/>
</dbReference>
<accession>A0A6J6W0I2</accession>
<dbReference type="EMBL" id="CAEZZY010000048">
    <property type="protein sequence ID" value="CAB4777870.1"/>
    <property type="molecule type" value="Genomic_DNA"/>
</dbReference>
<gene>
    <name evidence="4" type="ORF">UFOPK2928_00571</name>
</gene>
<keyword evidence="1" id="KW-0812">Transmembrane</keyword>
<dbReference type="InterPro" id="IPR035328">
    <property type="entry name" value="DUF3048_C"/>
</dbReference>
<dbReference type="SUPFAM" id="SSF159774">
    <property type="entry name" value="YerB-like"/>
    <property type="match status" value="1"/>
</dbReference>
<feature type="domain" description="DUF3048" evidence="2">
    <location>
        <begin position="54"/>
        <end position="183"/>
    </location>
</feature>
<reference evidence="4" key="1">
    <citation type="submission" date="2020-05" db="EMBL/GenBank/DDBJ databases">
        <authorList>
            <person name="Chiriac C."/>
            <person name="Salcher M."/>
            <person name="Ghai R."/>
            <person name="Kavagutti S V."/>
        </authorList>
    </citation>
    <scope>NUCLEOTIDE SEQUENCE</scope>
</reference>
<dbReference type="InterPro" id="IPR023158">
    <property type="entry name" value="YerB-like_sf"/>
</dbReference>
<name>A0A6J6W0I2_9ZZZZ</name>
<keyword evidence="1" id="KW-1133">Transmembrane helix</keyword>
<dbReference type="Gene3D" id="3.50.90.10">
    <property type="entry name" value="YerB-like"/>
    <property type="match status" value="1"/>
</dbReference>
<keyword evidence="1" id="KW-0472">Membrane</keyword>
<dbReference type="AlphaFoldDB" id="A0A6J6W0I2"/>
<dbReference type="Pfam" id="PF11258">
    <property type="entry name" value="DUF3048"/>
    <property type="match status" value="1"/>
</dbReference>
<evidence type="ECO:0000259" key="3">
    <source>
        <dbReference type="Pfam" id="PF17479"/>
    </source>
</evidence>
<proteinExistence type="predicted"/>
<feature type="transmembrane region" description="Helical" evidence="1">
    <location>
        <begin position="7"/>
        <end position="27"/>
    </location>
</feature>
<evidence type="ECO:0000256" key="1">
    <source>
        <dbReference type="SAM" id="Phobius"/>
    </source>
</evidence>
<protein>
    <submittedName>
        <fullName evidence="4">Unannotated protein</fullName>
    </submittedName>
</protein>
<feature type="domain" description="DUF3048" evidence="3">
    <location>
        <begin position="217"/>
        <end position="325"/>
    </location>
</feature>
<sequence length="351" mass="37379">MFSRKFLKIFTGVASVVVVALALFNFISDAKISTILPNAVKAEPRNSLSGRIGNDGPILAVKIDDTPAAHPQVGLEEADIVYIEQVEGGLTRLAAIFSSKIPAVIGPVRSARISDLEILEQYGRVAFAYSGAQSKLLPVIAAANVENLGAQRQSRDIYANDPMRHPPTAMMLQAQTLMAKVASANKPIAISKSIGWSFGDAPDTGTAISAVKLFWPANTYDATWSPTEKRWLLSHGTDPDLAFSGQQLGPTTLVIQFVAITDSIYHDKVGGITPYSATVGSGKGYILRDGLAIAANWSRPTASQGTSWTTVAGDEINFAPGQVWIALTDKKPKFTPIATVKNADATKPATK</sequence>
<evidence type="ECO:0000259" key="2">
    <source>
        <dbReference type="Pfam" id="PF11258"/>
    </source>
</evidence>